<comment type="caution">
    <text evidence="2">The sequence shown here is derived from an EMBL/GenBank/DDBJ whole genome shotgun (WGS) entry which is preliminary data.</text>
</comment>
<proteinExistence type="predicted"/>
<feature type="domain" description="VapC45 PIN like" evidence="1">
    <location>
        <begin position="1"/>
        <end position="86"/>
    </location>
</feature>
<evidence type="ECO:0000259" key="1">
    <source>
        <dbReference type="Pfam" id="PF18478"/>
    </source>
</evidence>
<evidence type="ECO:0000313" key="3">
    <source>
        <dbReference type="Proteomes" id="UP000814385"/>
    </source>
</evidence>
<protein>
    <recommendedName>
        <fullName evidence="1">VapC45 PIN like domain-containing protein</fullName>
    </recommendedName>
</protein>
<name>A0ABS9P6F7_9GAMM</name>
<dbReference type="InterPro" id="IPR041375">
    <property type="entry name" value="VapC45_PIN-like"/>
</dbReference>
<dbReference type="EMBL" id="JABFUC010000004">
    <property type="protein sequence ID" value="MCG6657339.1"/>
    <property type="molecule type" value="Genomic_DNA"/>
</dbReference>
<dbReference type="Pfam" id="PF18478">
    <property type="entry name" value="PIN_10"/>
    <property type="match status" value="1"/>
</dbReference>
<keyword evidence="3" id="KW-1185">Reference proteome</keyword>
<sequence>MNFFIDENLSPSLAKALNHLSDLCDERHTVKHAREVNGGPGTPDLVWLEKLQKEGNWAIISKDRFNKGDPERFAFENAGLTIFNLGKDWNKKKGWETALQLIKWWPAISKEVLKSSDPMLYELPWGTGGKLKGRKLAKKK</sequence>
<organism evidence="2 3">
    <name type="scientific">Billgrantia campisalis</name>
    <dbReference type="NCBI Taxonomy" id="74661"/>
    <lineage>
        <taxon>Bacteria</taxon>
        <taxon>Pseudomonadati</taxon>
        <taxon>Pseudomonadota</taxon>
        <taxon>Gammaproteobacteria</taxon>
        <taxon>Oceanospirillales</taxon>
        <taxon>Halomonadaceae</taxon>
        <taxon>Billgrantia</taxon>
    </lineage>
</organism>
<gene>
    <name evidence="2" type="ORF">HOP52_06075</name>
</gene>
<reference evidence="2 3" key="1">
    <citation type="submission" date="2020-05" db="EMBL/GenBank/DDBJ databases">
        <title>Comparative genomic analysis of denitrifying bacteria from Halomonas genus.</title>
        <authorList>
            <person name="Wang L."/>
            <person name="Shao Z."/>
        </authorList>
    </citation>
    <scope>NUCLEOTIDE SEQUENCE [LARGE SCALE GENOMIC DNA]</scope>
    <source>
        <strain evidence="2 3">A4</strain>
    </source>
</reference>
<accession>A0ABS9P6F7</accession>
<dbReference type="Proteomes" id="UP000814385">
    <property type="component" value="Unassembled WGS sequence"/>
</dbReference>
<evidence type="ECO:0000313" key="2">
    <source>
        <dbReference type="EMBL" id="MCG6657339.1"/>
    </source>
</evidence>
<dbReference type="RefSeq" id="WP_238976480.1">
    <property type="nucleotide sequence ID" value="NZ_JABFUC010000004.1"/>
</dbReference>